<reference evidence="7 8" key="1">
    <citation type="submission" date="2024-07" db="EMBL/GenBank/DDBJ databases">
        <title>Section-level genome sequencing and comparative genomics of Aspergillus sections Usti and Cavernicolus.</title>
        <authorList>
            <consortium name="Lawrence Berkeley National Laboratory"/>
            <person name="Nybo J.L."/>
            <person name="Vesth T.C."/>
            <person name="Theobald S."/>
            <person name="Frisvad J.C."/>
            <person name="Larsen T.O."/>
            <person name="Kjaerboelling I."/>
            <person name="Rothschild-Mancinelli K."/>
            <person name="Lyhne E.K."/>
            <person name="Kogle M.E."/>
            <person name="Barry K."/>
            <person name="Clum A."/>
            <person name="Na H."/>
            <person name="Ledsgaard L."/>
            <person name="Lin J."/>
            <person name="Lipzen A."/>
            <person name="Kuo A."/>
            <person name="Riley R."/>
            <person name="Mondo S."/>
            <person name="Labutti K."/>
            <person name="Haridas S."/>
            <person name="Pangalinan J."/>
            <person name="Salamov A.A."/>
            <person name="Simmons B.A."/>
            <person name="Magnuson J.K."/>
            <person name="Chen J."/>
            <person name="Drula E."/>
            <person name="Henrissat B."/>
            <person name="Wiebenga A."/>
            <person name="Lubbers R.J."/>
            <person name="Gomes A.C."/>
            <person name="Makela M.R."/>
            <person name="Stajich J."/>
            <person name="Grigoriev I.V."/>
            <person name="Mortensen U.H."/>
            <person name="De Vries R.P."/>
            <person name="Baker S.E."/>
            <person name="Andersen M.R."/>
        </authorList>
    </citation>
    <scope>NUCLEOTIDE SEQUENCE [LARGE SCALE GENOMIC DNA]</scope>
    <source>
        <strain evidence="7 8">CBS 209.92</strain>
    </source>
</reference>
<feature type="transmembrane region" description="Helical" evidence="5">
    <location>
        <begin position="39"/>
        <end position="64"/>
    </location>
</feature>
<protein>
    <submittedName>
        <fullName evidence="7">Marvel domain-containing protein</fullName>
    </submittedName>
</protein>
<comment type="subcellular location">
    <subcellularLocation>
        <location evidence="1">Membrane</location>
        <topology evidence="1">Multi-pass membrane protein</topology>
    </subcellularLocation>
</comment>
<organism evidence="7 8">
    <name type="scientific">Aspergillus keveii</name>
    <dbReference type="NCBI Taxonomy" id="714993"/>
    <lineage>
        <taxon>Eukaryota</taxon>
        <taxon>Fungi</taxon>
        <taxon>Dikarya</taxon>
        <taxon>Ascomycota</taxon>
        <taxon>Pezizomycotina</taxon>
        <taxon>Eurotiomycetes</taxon>
        <taxon>Eurotiomycetidae</taxon>
        <taxon>Eurotiales</taxon>
        <taxon>Aspergillaceae</taxon>
        <taxon>Aspergillus</taxon>
        <taxon>Aspergillus subgen. Nidulantes</taxon>
    </lineage>
</organism>
<feature type="transmembrane region" description="Helical" evidence="5">
    <location>
        <begin position="6"/>
        <end position="27"/>
    </location>
</feature>
<name>A0ABR4FWA7_9EURO</name>
<evidence type="ECO:0000256" key="5">
    <source>
        <dbReference type="SAM" id="Phobius"/>
    </source>
</evidence>
<dbReference type="PANTHER" id="PTHR28165">
    <property type="entry name" value="NON-CLASSICAL EXPORT PROTEIN 2-RELATED"/>
    <property type="match status" value="1"/>
</dbReference>
<evidence type="ECO:0000313" key="8">
    <source>
        <dbReference type="Proteomes" id="UP001610563"/>
    </source>
</evidence>
<keyword evidence="8" id="KW-1185">Reference proteome</keyword>
<evidence type="ECO:0000256" key="4">
    <source>
        <dbReference type="ARBA" id="ARBA00023136"/>
    </source>
</evidence>
<feature type="domain" description="MARVEL" evidence="6">
    <location>
        <begin position="3"/>
        <end position="156"/>
    </location>
</feature>
<evidence type="ECO:0000256" key="2">
    <source>
        <dbReference type="ARBA" id="ARBA00022692"/>
    </source>
</evidence>
<evidence type="ECO:0000259" key="6">
    <source>
        <dbReference type="Pfam" id="PF01284"/>
    </source>
</evidence>
<evidence type="ECO:0000313" key="7">
    <source>
        <dbReference type="EMBL" id="KAL2787547.1"/>
    </source>
</evidence>
<dbReference type="PANTHER" id="PTHR28165:SF2">
    <property type="entry name" value="MARVEL DOMAIN-CONTAINING PROTEIN"/>
    <property type="match status" value="1"/>
</dbReference>
<dbReference type="Pfam" id="PF01284">
    <property type="entry name" value="MARVEL"/>
    <property type="match status" value="1"/>
</dbReference>
<evidence type="ECO:0000256" key="3">
    <source>
        <dbReference type="ARBA" id="ARBA00022989"/>
    </source>
</evidence>
<evidence type="ECO:0000256" key="1">
    <source>
        <dbReference type="ARBA" id="ARBA00004141"/>
    </source>
</evidence>
<dbReference type="InterPro" id="IPR008253">
    <property type="entry name" value="Marvel"/>
</dbReference>
<comment type="caution">
    <text evidence="7">The sequence shown here is derived from an EMBL/GenBank/DDBJ whole genome shotgun (WGS) entry which is preliminary data.</text>
</comment>
<gene>
    <name evidence="7" type="ORF">BJX66DRAFT_282449</name>
</gene>
<accession>A0ABR4FWA7</accession>
<keyword evidence="3 5" id="KW-1133">Transmembrane helix</keyword>
<keyword evidence="2 5" id="KW-0812">Transmembrane</keyword>
<keyword evidence="4 5" id="KW-0472">Membrane</keyword>
<feature type="transmembrane region" description="Helical" evidence="5">
    <location>
        <begin position="70"/>
        <end position="93"/>
    </location>
</feature>
<dbReference type="EMBL" id="JBFTWV010000094">
    <property type="protein sequence ID" value="KAL2787547.1"/>
    <property type="molecule type" value="Genomic_DNA"/>
</dbReference>
<dbReference type="InterPro" id="IPR052649">
    <property type="entry name" value="NCE102-like"/>
</dbReference>
<feature type="transmembrane region" description="Helical" evidence="5">
    <location>
        <begin position="142"/>
        <end position="161"/>
    </location>
</feature>
<dbReference type="Proteomes" id="UP001610563">
    <property type="component" value="Unassembled WGS sequence"/>
</dbReference>
<sequence>MQLIPAILRGFQVIFAVIVLGISVDLARGQHTSAQSVPAATGYAAFTGALGTLVAFVGVASLFVSSLEGIITWALDGLSAITMLAAGIPYAVLLRDANCSELETIWDHRLLSSGCQPIDGGKYCWGTPSKVKSRCISAKADTAFMFITCVTCIGIVAYSFFVRGRGAKGVNYA</sequence>
<proteinExistence type="predicted"/>